<gene>
    <name evidence="1" type="ORF">Q3V30_09965</name>
</gene>
<dbReference type="Pfam" id="PF13531">
    <property type="entry name" value="SBP_bac_11"/>
    <property type="match status" value="1"/>
</dbReference>
<dbReference type="EMBL" id="CP132353">
    <property type="protein sequence ID" value="WLS80773.1"/>
    <property type="molecule type" value="Genomic_DNA"/>
</dbReference>
<sequence>MSQQHPIRVFSALAIRAPFIELEAEWSRQHPEKTLAIEWNPTTVIEKKIASGEQADAVILTVPVMDRLIAEGLIDPASRVELVDSQVGLAMLPDAEAPDISSVEALTSALLNARSVAITLGGASGIYFLTLLEKLGIKEQIMARATTIPEGFTASQLTAGEADIAVQQISELLMVEGIKVIGPLPEAVQKVTSFSGGIFRQAENPEGAALLLQSLRSEKARAAFKAFGLQWRV</sequence>
<dbReference type="PANTHER" id="PTHR30632:SF11">
    <property type="entry name" value="BLR4797 PROTEIN"/>
    <property type="match status" value="1"/>
</dbReference>
<evidence type="ECO:0000313" key="2">
    <source>
        <dbReference type="Proteomes" id="UP001228139"/>
    </source>
</evidence>
<dbReference type="Proteomes" id="UP001228139">
    <property type="component" value="Chromosome"/>
</dbReference>
<dbReference type="KEGG" id="epi:Q3V30_09965"/>
<dbReference type="InterPro" id="IPR050682">
    <property type="entry name" value="ModA/WtpA"/>
</dbReference>
<reference evidence="1 2" key="1">
    <citation type="submission" date="2023-07" db="EMBL/GenBank/DDBJ databases">
        <title>Pathogenic bacteria of pear tree diseases.</title>
        <authorList>
            <person name="Zhang Z."/>
            <person name="He L."/>
            <person name="Huang R."/>
        </authorList>
    </citation>
    <scope>NUCLEOTIDE SEQUENCE [LARGE SCALE GENOMIC DNA]</scope>
    <source>
        <strain evidence="1 2">DE2</strain>
    </source>
</reference>
<dbReference type="GO" id="GO:0030973">
    <property type="term" value="F:molybdate ion binding"/>
    <property type="evidence" value="ECO:0007669"/>
    <property type="project" value="TreeGrafter"/>
</dbReference>
<protein>
    <submittedName>
        <fullName evidence="1">Substrate-binding domain-containing protein</fullName>
    </submittedName>
</protein>
<dbReference type="Gene3D" id="3.40.190.10">
    <property type="entry name" value="Periplasmic binding protein-like II"/>
    <property type="match status" value="2"/>
</dbReference>
<evidence type="ECO:0000313" key="1">
    <source>
        <dbReference type="EMBL" id="WLS80773.1"/>
    </source>
</evidence>
<dbReference type="GO" id="GO:0015689">
    <property type="term" value="P:molybdate ion transport"/>
    <property type="evidence" value="ECO:0007669"/>
    <property type="project" value="TreeGrafter"/>
</dbReference>
<dbReference type="RefSeq" id="WP_306212853.1">
    <property type="nucleotide sequence ID" value="NZ_CP132353.1"/>
</dbReference>
<dbReference type="SUPFAM" id="SSF53850">
    <property type="entry name" value="Periplasmic binding protein-like II"/>
    <property type="match status" value="1"/>
</dbReference>
<dbReference type="PANTHER" id="PTHR30632">
    <property type="entry name" value="MOLYBDATE-BINDING PERIPLASMIC PROTEIN"/>
    <property type="match status" value="1"/>
</dbReference>
<name>A0AA50DPJ6_9GAMM</name>
<organism evidence="1 2">
    <name type="scientific">Erwinia pyri</name>
    <dbReference type="NCBI Taxonomy" id="3062598"/>
    <lineage>
        <taxon>Bacteria</taxon>
        <taxon>Pseudomonadati</taxon>
        <taxon>Pseudomonadota</taxon>
        <taxon>Gammaproteobacteria</taxon>
        <taxon>Enterobacterales</taxon>
        <taxon>Erwiniaceae</taxon>
        <taxon>Erwinia</taxon>
    </lineage>
</organism>
<keyword evidence="2" id="KW-1185">Reference proteome</keyword>
<proteinExistence type="predicted"/>
<dbReference type="AlphaFoldDB" id="A0AA50DPJ6"/>
<accession>A0AA50DPJ6</accession>